<evidence type="ECO:0000256" key="1">
    <source>
        <dbReference type="ARBA" id="ARBA00022729"/>
    </source>
</evidence>
<proteinExistence type="predicted"/>
<dbReference type="InterPro" id="IPR050328">
    <property type="entry name" value="Dev_Immune_Receptor"/>
</dbReference>
<dbReference type="InterPro" id="IPR032675">
    <property type="entry name" value="LRR_dom_sf"/>
</dbReference>
<dbReference type="Proteomes" id="UP000260983">
    <property type="component" value="Unassembled WGS sequence"/>
</dbReference>
<dbReference type="Gene3D" id="3.80.10.10">
    <property type="entry name" value="Ribonuclease Inhibitor"/>
    <property type="match status" value="2"/>
</dbReference>
<gene>
    <name evidence="3" type="ORF">DXB65_11135</name>
</gene>
<sequence>MKIKKVFTIIMLAACTYVAAQNTGTPAGNKTFFVSKAGTLVSMLTEDEANSITHLTLTGKLNAIDFKHLRDEFKNLQVLDISNASISTYAGKGGTFPDRFYIYPPNCVPAYAFCRQTSDSTFTGKSTLQKVILSEKIKNIEDAAFKGCENLKICQVRKKTAPNLLPEALADSITAIFVPLGSSDSYRAKKHWDTFAVIEGEPVEAFVQVGLMGSLASELVEAGLQPKDVNFLTVEGKLDAADFILIRDYMPNLVAIDLSNCNATAIPEYTFTQKKYLLRIQLPKGLKSIGQRAFSGCGRLCGTLVLPAGVTAIEYGAFMGCDNLRHVVATGNKITTLGDNLFGDGKSKLIYK</sequence>
<feature type="chain" id="PRO_5017767038" evidence="2">
    <location>
        <begin position="21"/>
        <end position="352"/>
    </location>
</feature>
<evidence type="ECO:0000313" key="4">
    <source>
        <dbReference type="Proteomes" id="UP000260983"/>
    </source>
</evidence>
<comment type="caution">
    <text evidence="3">The sequence shown here is derived from an EMBL/GenBank/DDBJ whole genome shotgun (WGS) entry which is preliminary data.</text>
</comment>
<protein>
    <submittedName>
        <fullName evidence="3">Leucine-rich repeat domain-containing protein</fullName>
    </submittedName>
</protein>
<evidence type="ECO:0000256" key="2">
    <source>
        <dbReference type="SAM" id="SignalP"/>
    </source>
</evidence>
<accession>A0A3E5BEM2</accession>
<dbReference type="InterPro" id="IPR026906">
    <property type="entry name" value="LRR_5"/>
</dbReference>
<reference evidence="3 4" key="1">
    <citation type="submission" date="2018-08" db="EMBL/GenBank/DDBJ databases">
        <title>A genome reference for cultivated species of the human gut microbiota.</title>
        <authorList>
            <person name="Zou Y."/>
            <person name="Xue W."/>
            <person name="Luo G."/>
        </authorList>
    </citation>
    <scope>NUCLEOTIDE SEQUENCE [LARGE SCALE GENOMIC DNA]</scope>
    <source>
        <strain evidence="3 4">OM05-15BH</strain>
    </source>
</reference>
<dbReference type="RefSeq" id="WP_009131033.1">
    <property type="nucleotide sequence ID" value="NZ_CABKRN010000004.1"/>
</dbReference>
<feature type="signal peptide" evidence="2">
    <location>
        <begin position="1"/>
        <end position="20"/>
    </location>
</feature>
<dbReference type="EMBL" id="QSUL01000006">
    <property type="protein sequence ID" value="RGN36038.1"/>
    <property type="molecule type" value="Genomic_DNA"/>
</dbReference>
<keyword evidence="1 2" id="KW-0732">Signal</keyword>
<dbReference type="PANTHER" id="PTHR24373">
    <property type="entry name" value="SLIT RELATED LEUCINE-RICH REPEAT NEURONAL PROTEIN"/>
    <property type="match status" value="1"/>
</dbReference>
<organism evidence="3 4">
    <name type="scientific">Bacteroides oleiciplenus</name>
    <dbReference type="NCBI Taxonomy" id="626931"/>
    <lineage>
        <taxon>Bacteria</taxon>
        <taxon>Pseudomonadati</taxon>
        <taxon>Bacteroidota</taxon>
        <taxon>Bacteroidia</taxon>
        <taxon>Bacteroidales</taxon>
        <taxon>Bacteroidaceae</taxon>
        <taxon>Bacteroides</taxon>
    </lineage>
</organism>
<dbReference type="AlphaFoldDB" id="A0A3E5BEM2"/>
<dbReference type="Pfam" id="PF13306">
    <property type="entry name" value="LRR_5"/>
    <property type="match status" value="2"/>
</dbReference>
<dbReference type="PANTHER" id="PTHR24373:SF275">
    <property type="entry name" value="TIR DOMAIN-CONTAINING PROTEIN"/>
    <property type="match status" value="1"/>
</dbReference>
<name>A0A3E5BEM2_9BACE</name>
<dbReference type="SUPFAM" id="SSF52058">
    <property type="entry name" value="L domain-like"/>
    <property type="match status" value="1"/>
</dbReference>
<evidence type="ECO:0000313" key="3">
    <source>
        <dbReference type="EMBL" id="RGN36038.1"/>
    </source>
</evidence>